<sequence length="118" mass="13342">MKLRNLFQSDTRPPGDPFAREAEDGCCGQHEFCQKELLLQAAQHPVEYYDDEELDVFKGRSSDSYNDGETDLFADILHTMLPVDVSGWIVSLQIREIALPDSLKDTVLLLLNDSTTTH</sequence>
<proteinExistence type="predicted"/>
<dbReference type="EMBL" id="SNRX01000020">
    <property type="protein sequence ID" value="KAA6301377.1"/>
    <property type="molecule type" value="Genomic_DNA"/>
</dbReference>
<reference evidence="2 3" key="1">
    <citation type="submission" date="2019-03" db="EMBL/GenBank/DDBJ databases">
        <title>Single cell metagenomics reveals metabolic interactions within the superorganism composed of flagellate Streblomastix strix and complex community of Bacteroidetes bacteria on its surface.</title>
        <authorList>
            <person name="Treitli S.C."/>
            <person name="Kolisko M."/>
            <person name="Husnik F."/>
            <person name="Keeling P."/>
            <person name="Hampl V."/>
        </authorList>
    </citation>
    <scope>NUCLEOTIDE SEQUENCE [LARGE SCALE GENOMIC DNA]</scope>
    <source>
        <strain evidence="2">St1</strain>
    </source>
</reference>
<name>A0A5M8NYZ6_9BACT</name>
<evidence type="ECO:0000256" key="1">
    <source>
        <dbReference type="SAM" id="MobiDB-lite"/>
    </source>
</evidence>
<accession>A0A5M8NYZ6</accession>
<protein>
    <submittedName>
        <fullName evidence="2">Uncharacterized protein</fullName>
    </submittedName>
</protein>
<comment type="caution">
    <text evidence="2">The sequence shown here is derived from an EMBL/GenBank/DDBJ whole genome shotgun (WGS) entry which is preliminary data.</text>
</comment>
<feature type="compositionally biased region" description="Polar residues" evidence="1">
    <location>
        <begin position="1"/>
        <end position="11"/>
    </location>
</feature>
<evidence type="ECO:0000313" key="2">
    <source>
        <dbReference type="EMBL" id="KAA6301377.1"/>
    </source>
</evidence>
<dbReference type="Proteomes" id="UP000324575">
    <property type="component" value="Unassembled WGS sequence"/>
</dbReference>
<gene>
    <name evidence="2" type="ORF">EZS26_002466</name>
</gene>
<feature type="region of interest" description="Disordered" evidence="1">
    <location>
        <begin position="1"/>
        <end position="22"/>
    </location>
</feature>
<dbReference type="AlphaFoldDB" id="A0A5M8NYZ6"/>
<organism evidence="2 3">
    <name type="scientific">Candidatus Ordinivivax streblomastigis</name>
    <dbReference type="NCBI Taxonomy" id="2540710"/>
    <lineage>
        <taxon>Bacteria</taxon>
        <taxon>Pseudomonadati</taxon>
        <taxon>Bacteroidota</taxon>
        <taxon>Bacteroidia</taxon>
        <taxon>Bacteroidales</taxon>
        <taxon>Candidatus Ordinivivax</taxon>
    </lineage>
</organism>
<evidence type="ECO:0000313" key="3">
    <source>
        <dbReference type="Proteomes" id="UP000324575"/>
    </source>
</evidence>